<evidence type="ECO:0000313" key="3">
    <source>
        <dbReference type="Proteomes" id="UP000693970"/>
    </source>
</evidence>
<comment type="caution">
    <text evidence="2">The sequence shown here is derived from an EMBL/GenBank/DDBJ whole genome shotgun (WGS) entry which is preliminary data.</text>
</comment>
<dbReference type="AlphaFoldDB" id="A0A9K3KF04"/>
<dbReference type="OrthoDB" id="53220at2759"/>
<reference evidence="2" key="2">
    <citation type="submission" date="2021-04" db="EMBL/GenBank/DDBJ databases">
        <authorList>
            <person name="Podell S."/>
        </authorList>
    </citation>
    <scope>NUCLEOTIDE SEQUENCE</scope>
    <source>
        <strain evidence="2">Hildebrandi</strain>
    </source>
</reference>
<evidence type="ECO:0000256" key="1">
    <source>
        <dbReference type="SAM" id="MobiDB-lite"/>
    </source>
</evidence>
<keyword evidence="3" id="KW-1185">Reference proteome</keyword>
<protein>
    <submittedName>
        <fullName evidence="2">Uncharacterized protein</fullName>
    </submittedName>
</protein>
<evidence type="ECO:0000313" key="2">
    <source>
        <dbReference type="EMBL" id="KAG7342201.1"/>
    </source>
</evidence>
<feature type="region of interest" description="Disordered" evidence="1">
    <location>
        <begin position="1"/>
        <end position="20"/>
    </location>
</feature>
<dbReference type="Proteomes" id="UP000693970">
    <property type="component" value="Unassembled WGS sequence"/>
</dbReference>
<name>A0A9K3KF04_9STRA</name>
<proteinExistence type="predicted"/>
<reference evidence="2" key="1">
    <citation type="journal article" date="2021" name="Sci. Rep.">
        <title>Diploid genomic architecture of Nitzschia inconspicua, an elite biomass production diatom.</title>
        <authorList>
            <person name="Oliver A."/>
            <person name="Podell S."/>
            <person name="Pinowska A."/>
            <person name="Traller J.C."/>
            <person name="Smith S.R."/>
            <person name="McClure R."/>
            <person name="Beliaev A."/>
            <person name="Bohutskyi P."/>
            <person name="Hill E.A."/>
            <person name="Rabines A."/>
            <person name="Zheng H."/>
            <person name="Allen L.Z."/>
            <person name="Kuo A."/>
            <person name="Grigoriev I.V."/>
            <person name="Allen A.E."/>
            <person name="Hazlebeck D."/>
            <person name="Allen E.E."/>
        </authorList>
    </citation>
    <scope>NUCLEOTIDE SEQUENCE</scope>
    <source>
        <strain evidence="2">Hildebrandi</strain>
    </source>
</reference>
<gene>
    <name evidence="2" type="ORF">IV203_007293</name>
</gene>
<sequence>MTTTTSDFPHDPLTPITGRPTSNAIYTLTRQIYANAKTGEAYIVPPNPGPHPDPVAGATNAQITAAANAYTNAVTEYALHKKTMKALLHQLLAAVEPTYYEELEDLTFGYADLAPLTLLTHLKTEYGTITDDDLVANRANLLTTWNPDDPLTTVWTRIRHCIDFATDTTDPISERNAMTLTLAGFVNSGVLMPYINEWERKDDVDKTFPNFRSHFDRANKQRLKELTTKQAGFHAANAVTTPRNNPTITGGAITAENTTLYYCWTHGLSPNPNHTSATCKNRKDKHDPTATLLALNGGCKLINTPAFRRSPPT</sequence>
<dbReference type="EMBL" id="JAGRRH010000025">
    <property type="protein sequence ID" value="KAG7342201.1"/>
    <property type="molecule type" value="Genomic_DNA"/>
</dbReference>
<organism evidence="2 3">
    <name type="scientific">Nitzschia inconspicua</name>
    <dbReference type="NCBI Taxonomy" id="303405"/>
    <lineage>
        <taxon>Eukaryota</taxon>
        <taxon>Sar</taxon>
        <taxon>Stramenopiles</taxon>
        <taxon>Ochrophyta</taxon>
        <taxon>Bacillariophyta</taxon>
        <taxon>Bacillariophyceae</taxon>
        <taxon>Bacillariophycidae</taxon>
        <taxon>Bacillariales</taxon>
        <taxon>Bacillariaceae</taxon>
        <taxon>Nitzschia</taxon>
    </lineage>
</organism>
<accession>A0A9K3KF04</accession>